<reference evidence="2 3" key="1">
    <citation type="submission" date="2018-08" db="EMBL/GenBank/DDBJ databases">
        <title>Vibrio harveyi strains pathogenic to white snook Centropomus viridis Lockington (1877) and potential probiotic bacteria.</title>
        <authorList>
            <person name="Soto-Rodriguez S."/>
            <person name="Gomez-Gil B."/>
            <person name="Lozano-Olvera R."/>
        </authorList>
    </citation>
    <scope>NUCLEOTIDE SEQUENCE [LARGE SCALE GENOMIC DNA]</scope>
    <source>
        <strain evidence="2 3">CAIM 1508</strain>
    </source>
</reference>
<accession>A0A8B3ECX0</accession>
<feature type="signal peptide" evidence="1">
    <location>
        <begin position="1"/>
        <end position="21"/>
    </location>
</feature>
<dbReference type="Proteomes" id="UP000253437">
    <property type="component" value="Unassembled WGS sequence"/>
</dbReference>
<feature type="chain" id="PRO_5032712273" evidence="1">
    <location>
        <begin position="22"/>
        <end position="164"/>
    </location>
</feature>
<evidence type="ECO:0000256" key="1">
    <source>
        <dbReference type="SAM" id="SignalP"/>
    </source>
</evidence>
<comment type="caution">
    <text evidence="2">The sequence shown here is derived from an EMBL/GenBank/DDBJ whole genome shotgun (WGS) entry which is preliminary data.</text>
</comment>
<dbReference type="AlphaFoldDB" id="A0A8B3ECX0"/>
<organism evidence="2 3">
    <name type="scientific">Vibrio harveyi</name>
    <name type="common">Beneckea harveyi</name>
    <dbReference type="NCBI Taxonomy" id="669"/>
    <lineage>
        <taxon>Bacteria</taxon>
        <taxon>Pseudomonadati</taxon>
        <taxon>Pseudomonadota</taxon>
        <taxon>Gammaproteobacteria</taxon>
        <taxon>Vibrionales</taxon>
        <taxon>Vibrionaceae</taxon>
        <taxon>Vibrio</taxon>
    </lineage>
</organism>
<sequence length="164" mass="18673">MKKQLMTVTLLSILGSPTTLADTLPEQYVYQVALFNGDDLLYRDSGFTTDSNRFSNGKNVPYFIKTCEKKGTKTINKSGGKQFYQGVGYQIDVHAATVMFVETVIDESTYIEPQKDEFNLCMNTGEPQEKEYEYNANFDLKAQGVQQFTFDNNRRVEIIVQKEG</sequence>
<dbReference type="EMBL" id="QOUW02000030">
    <property type="protein sequence ID" value="RIW13494.1"/>
    <property type="molecule type" value="Genomic_DNA"/>
</dbReference>
<evidence type="ECO:0000313" key="2">
    <source>
        <dbReference type="EMBL" id="RIW13494.1"/>
    </source>
</evidence>
<dbReference type="RefSeq" id="WP_017818198.1">
    <property type="nucleotide sequence ID" value="NZ_BGNF01000021.1"/>
</dbReference>
<name>A0A8B3ECX0_VIBHA</name>
<keyword evidence="1" id="KW-0732">Signal</keyword>
<evidence type="ECO:0000313" key="3">
    <source>
        <dbReference type="Proteomes" id="UP000253437"/>
    </source>
</evidence>
<protein>
    <submittedName>
        <fullName evidence="2">Uncharacterized protein</fullName>
    </submittedName>
</protein>
<proteinExistence type="predicted"/>
<gene>
    <name evidence="2" type="ORF">DS957_011055</name>
</gene>